<gene>
    <name evidence="2" type="ORF">ACFSUS_12765</name>
</gene>
<comment type="caution">
    <text evidence="2">The sequence shown here is derived from an EMBL/GenBank/DDBJ whole genome shotgun (WGS) entry which is preliminary data.</text>
</comment>
<dbReference type="RefSeq" id="WP_381523144.1">
    <property type="nucleotide sequence ID" value="NZ_JBHULN010000007.1"/>
</dbReference>
<evidence type="ECO:0000259" key="1">
    <source>
        <dbReference type="Pfam" id="PF11008"/>
    </source>
</evidence>
<evidence type="ECO:0000313" key="2">
    <source>
        <dbReference type="EMBL" id="MFD2571513.1"/>
    </source>
</evidence>
<proteinExistence type="predicted"/>
<dbReference type="EMBL" id="JBHULN010000007">
    <property type="protein sequence ID" value="MFD2571513.1"/>
    <property type="molecule type" value="Genomic_DNA"/>
</dbReference>
<dbReference type="Proteomes" id="UP001597469">
    <property type="component" value="Unassembled WGS sequence"/>
</dbReference>
<evidence type="ECO:0000313" key="3">
    <source>
        <dbReference type="Proteomes" id="UP001597469"/>
    </source>
</evidence>
<protein>
    <submittedName>
        <fullName evidence="2">DUF2846 domain-containing protein</fullName>
    </submittedName>
</protein>
<dbReference type="InterPro" id="IPR022548">
    <property type="entry name" value="DUF2846"/>
</dbReference>
<organism evidence="2 3">
    <name type="scientific">Spirosoma soli</name>
    <dbReference type="NCBI Taxonomy" id="1770529"/>
    <lineage>
        <taxon>Bacteria</taxon>
        <taxon>Pseudomonadati</taxon>
        <taxon>Bacteroidota</taxon>
        <taxon>Cytophagia</taxon>
        <taxon>Cytophagales</taxon>
        <taxon>Cytophagaceae</taxon>
        <taxon>Spirosoma</taxon>
    </lineage>
</organism>
<reference evidence="3" key="1">
    <citation type="journal article" date="2019" name="Int. J. Syst. Evol. Microbiol.">
        <title>The Global Catalogue of Microorganisms (GCM) 10K type strain sequencing project: providing services to taxonomists for standard genome sequencing and annotation.</title>
        <authorList>
            <consortium name="The Broad Institute Genomics Platform"/>
            <consortium name="The Broad Institute Genome Sequencing Center for Infectious Disease"/>
            <person name="Wu L."/>
            <person name="Ma J."/>
        </authorList>
    </citation>
    <scope>NUCLEOTIDE SEQUENCE [LARGE SCALE GENOMIC DNA]</scope>
    <source>
        <strain evidence="3">KCTC 42805</strain>
    </source>
</reference>
<feature type="domain" description="DUF2846" evidence="1">
    <location>
        <begin position="31"/>
        <end position="114"/>
    </location>
</feature>
<dbReference type="Pfam" id="PF11008">
    <property type="entry name" value="DUF2846"/>
    <property type="match status" value="1"/>
</dbReference>
<sequence>MKTLILLVSVCFSVSTVSVRNQSTESIASPDYATVYIYRGGQFFGSGLNYSIFANGEKICKLSNNRYIEYKAKPGKLSLTAQRGGIEVFKRETGLDLDVEAGKKYYVRGDQKSSITRTRLEMSEVTENTAKRDMAEMTVDNCQQTMNQ</sequence>
<name>A0ABW5M5M7_9BACT</name>
<keyword evidence="3" id="KW-1185">Reference proteome</keyword>
<accession>A0ABW5M5M7</accession>